<reference evidence="16" key="1">
    <citation type="submission" date="2022-08" db="EMBL/GenBank/DDBJ databases">
        <title>Catabolic pathway analysis in culturable SAR92 clade bacteria reveals their overlooked roles in DMSP degradation in coastal seas.</title>
        <authorList>
            <person name="He X."/>
            <person name="Zhang X."/>
            <person name="Zhang Y."/>
        </authorList>
    </citation>
    <scope>NUCLEOTIDE SEQUENCE</scope>
    <source>
        <strain evidence="16">H455</strain>
    </source>
</reference>
<dbReference type="PANTHER" id="PTHR32552:SF81">
    <property type="entry name" value="TONB-DEPENDENT OUTER MEMBRANE RECEPTOR"/>
    <property type="match status" value="1"/>
</dbReference>
<keyword evidence="8 12" id="KW-0798">TonB box</keyword>
<dbReference type="Proteomes" id="UP001059934">
    <property type="component" value="Chromosome"/>
</dbReference>
<keyword evidence="6" id="KW-0408">Iron</keyword>
<keyword evidence="10 11" id="KW-0998">Cell outer membrane</keyword>
<protein>
    <submittedName>
        <fullName evidence="16">TonB-dependent receptor</fullName>
    </submittedName>
</protein>
<dbReference type="InterPro" id="IPR012910">
    <property type="entry name" value="Plug_dom"/>
</dbReference>
<name>A0ABY5TNP4_9GAMM</name>
<dbReference type="PANTHER" id="PTHR32552">
    <property type="entry name" value="FERRICHROME IRON RECEPTOR-RELATED"/>
    <property type="match status" value="1"/>
</dbReference>
<evidence type="ECO:0000256" key="6">
    <source>
        <dbReference type="ARBA" id="ARBA00023004"/>
    </source>
</evidence>
<evidence type="ECO:0000256" key="9">
    <source>
        <dbReference type="ARBA" id="ARBA00023136"/>
    </source>
</evidence>
<feature type="domain" description="TonB-dependent receptor plug" evidence="15">
    <location>
        <begin position="50"/>
        <end position="158"/>
    </location>
</feature>
<evidence type="ECO:0000256" key="4">
    <source>
        <dbReference type="ARBA" id="ARBA00022496"/>
    </source>
</evidence>
<keyword evidence="9 11" id="KW-0472">Membrane</keyword>
<keyword evidence="5 11" id="KW-0812">Transmembrane</keyword>
<evidence type="ECO:0000313" key="16">
    <source>
        <dbReference type="EMBL" id="UVW35463.1"/>
    </source>
</evidence>
<gene>
    <name evidence="16" type="ORF">NYF23_02350</name>
</gene>
<dbReference type="CDD" id="cd01347">
    <property type="entry name" value="ligand_gated_channel"/>
    <property type="match status" value="1"/>
</dbReference>
<evidence type="ECO:0000256" key="7">
    <source>
        <dbReference type="ARBA" id="ARBA00023065"/>
    </source>
</evidence>
<keyword evidence="4" id="KW-0410">Iron transport</keyword>
<dbReference type="Pfam" id="PF07715">
    <property type="entry name" value="Plug"/>
    <property type="match status" value="1"/>
</dbReference>
<comment type="subcellular location">
    <subcellularLocation>
        <location evidence="1 11">Cell outer membrane</location>
        <topology evidence="1 11">Multi-pass membrane protein</topology>
    </subcellularLocation>
</comment>
<comment type="similarity">
    <text evidence="11 12">Belongs to the TonB-dependent receptor family.</text>
</comment>
<sequence length="766" mass="84216">MKHPRLPLKALSLAISAALSVAFGGNVIAQDPNLMFEEVLVTAEKRSESLQDLSQAITVLGGADLDNRQIASFVDLSAVAPGVNIAKNEGFKTVITIRGVGNEANQNAIANPSVSYHLDGIYVASPFALQTDFLDLERIEVLRGPQGTLFGQNSTGGAINIITTAPSIDSSFGKADLTLGDYGLVKARAAYNLPLSDTLAMRASVISNKRDGFTENLTLGQDLDDANSMSARVRVLYEPSDDFRANFTAQYFDEDRNGAAQKGLLDPTPDARELRQDSRADYELTSELYSAVLEWDFDSFTLKSLSSYQNDDVLINRDNDRNDLAVLAPFAQLPSVYTPETNKQTTITQEINLVSVDPLFGKLDWVAGLFYLDTEVEISILELLDFNFNGTFDPFTLDQVFSYDDSAEIGFISDSKPERDSTSIYAQGTWNFNDEWRAVFGMRYTEDEVYSAVTNFYGRAGTDIIEMSSEKVTGRFVVEHDFNDSTMAYGSYTRGFKPGGSNLTYGLESAVAPVVVLPTFDEEIVDAYEVGLKTDLVDGRVRVNTAAFYYNYEGLQYQATDPEVFQGGVGNIPKSEIFGAELELSAFLSESLILDVRLAWLETEITGDHLALDNVQSEAAGNALIGQGFNLFSDEIQVARSAAVQNVNGNELAKTPKFTGNIALNWNTEIASWGEVNSSLQYTYRGEFKHRIFNNDATDIVPSYNVIDLIVGLRPEGKDWRVELIGKNLTDEAGINARFTDVFGVGATGDELIGPRQFMARFSMDF</sequence>
<dbReference type="Pfam" id="PF00593">
    <property type="entry name" value="TonB_dep_Rec_b-barrel"/>
    <property type="match status" value="1"/>
</dbReference>
<dbReference type="PROSITE" id="PS52016">
    <property type="entry name" value="TONB_DEPENDENT_REC_3"/>
    <property type="match status" value="1"/>
</dbReference>
<keyword evidence="7" id="KW-0406">Ion transport</keyword>
<feature type="chain" id="PRO_5047233699" evidence="13">
    <location>
        <begin position="30"/>
        <end position="766"/>
    </location>
</feature>
<feature type="signal peptide" evidence="13">
    <location>
        <begin position="1"/>
        <end position="29"/>
    </location>
</feature>
<organism evidence="16 17">
    <name type="scientific">SAR92 clade bacterium H455</name>
    <dbReference type="NCBI Taxonomy" id="2974818"/>
    <lineage>
        <taxon>Bacteria</taxon>
        <taxon>Pseudomonadati</taxon>
        <taxon>Pseudomonadota</taxon>
        <taxon>Gammaproteobacteria</taxon>
        <taxon>Cellvibrionales</taxon>
        <taxon>Porticoccaceae</taxon>
        <taxon>SAR92 clade</taxon>
    </lineage>
</organism>
<dbReference type="InterPro" id="IPR036942">
    <property type="entry name" value="Beta-barrel_TonB_sf"/>
</dbReference>
<dbReference type="SUPFAM" id="SSF56935">
    <property type="entry name" value="Porins"/>
    <property type="match status" value="1"/>
</dbReference>
<evidence type="ECO:0000256" key="11">
    <source>
        <dbReference type="PROSITE-ProRule" id="PRU01360"/>
    </source>
</evidence>
<evidence type="ECO:0000256" key="5">
    <source>
        <dbReference type="ARBA" id="ARBA00022692"/>
    </source>
</evidence>
<evidence type="ECO:0000256" key="3">
    <source>
        <dbReference type="ARBA" id="ARBA00022452"/>
    </source>
</evidence>
<evidence type="ECO:0000259" key="15">
    <source>
        <dbReference type="Pfam" id="PF07715"/>
    </source>
</evidence>
<proteinExistence type="inferred from homology"/>
<keyword evidence="16" id="KW-0675">Receptor</keyword>
<dbReference type="EMBL" id="CP103416">
    <property type="protein sequence ID" value="UVW35463.1"/>
    <property type="molecule type" value="Genomic_DNA"/>
</dbReference>
<dbReference type="InterPro" id="IPR039426">
    <property type="entry name" value="TonB-dep_rcpt-like"/>
</dbReference>
<keyword evidence="3 11" id="KW-1134">Transmembrane beta strand</keyword>
<evidence type="ECO:0000259" key="14">
    <source>
        <dbReference type="Pfam" id="PF00593"/>
    </source>
</evidence>
<evidence type="ECO:0000256" key="2">
    <source>
        <dbReference type="ARBA" id="ARBA00022448"/>
    </source>
</evidence>
<evidence type="ECO:0000256" key="12">
    <source>
        <dbReference type="RuleBase" id="RU003357"/>
    </source>
</evidence>
<evidence type="ECO:0000256" key="13">
    <source>
        <dbReference type="SAM" id="SignalP"/>
    </source>
</evidence>
<dbReference type="InterPro" id="IPR000531">
    <property type="entry name" value="Beta-barrel_TonB"/>
</dbReference>
<accession>A0ABY5TNP4</accession>
<evidence type="ECO:0000313" key="17">
    <source>
        <dbReference type="Proteomes" id="UP001059934"/>
    </source>
</evidence>
<keyword evidence="13" id="KW-0732">Signal</keyword>
<feature type="domain" description="TonB-dependent receptor-like beta-barrel" evidence="14">
    <location>
        <begin position="240"/>
        <end position="729"/>
    </location>
</feature>
<evidence type="ECO:0000256" key="10">
    <source>
        <dbReference type="ARBA" id="ARBA00023237"/>
    </source>
</evidence>
<evidence type="ECO:0000256" key="8">
    <source>
        <dbReference type="ARBA" id="ARBA00023077"/>
    </source>
</evidence>
<keyword evidence="2 11" id="KW-0813">Transport</keyword>
<keyword evidence="17" id="KW-1185">Reference proteome</keyword>
<dbReference type="Gene3D" id="2.40.170.20">
    <property type="entry name" value="TonB-dependent receptor, beta-barrel domain"/>
    <property type="match status" value="1"/>
</dbReference>
<evidence type="ECO:0000256" key="1">
    <source>
        <dbReference type="ARBA" id="ARBA00004571"/>
    </source>
</evidence>